<dbReference type="Proteomes" id="UP000192408">
    <property type="component" value="Unassembled WGS sequence"/>
</dbReference>
<accession>A0A1W1UR47</accession>
<proteinExistence type="predicted"/>
<dbReference type="GO" id="GO:0008982">
    <property type="term" value="F:protein-N(PI)-phosphohistidine-sugar phosphotransferase activity"/>
    <property type="evidence" value="ECO:0007669"/>
    <property type="project" value="InterPro"/>
</dbReference>
<evidence type="ECO:0000313" key="3">
    <source>
        <dbReference type="Proteomes" id="UP000192408"/>
    </source>
</evidence>
<protein>
    <submittedName>
        <fullName evidence="2">PTS system D-sorbitol-specific IIA component, Gut family</fullName>
    </submittedName>
</protein>
<dbReference type="EMBL" id="FWWV01000013">
    <property type="protein sequence ID" value="SMB83618.1"/>
    <property type="molecule type" value="Genomic_DNA"/>
</dbReference>
<dbReference type="InterPro" id="IPR004716">
    <property type="entry name" value="PTS_IIA_glucitol/sorbitol-sp"/>
</dbReference>
<dbReference type="RefSeq" id="WP_084256792.1">
    <property type="nucleotide sequence ID" value="NZ_FWWV01000013.1"/>
</dbReference>
<dbReference type="NCBIfam" id="NF007696">
    <property type="entry name" value="PRK10377.1"/>
    <property type="match status" value="1"/>
</dbReference>
<evidence type="ECO:0000256" key="1">
    <source>
        <dbReference type="PROSITE-ProRule" id="PRU00420"/>
    </source>
</evidence>
<dbReference type="Pfam" id="PF03829">
    <property type="entry name" value="PTSIIA_gutA"/>
    <property type="match status" value="1"/>
</dbReference>
<dbReference type="STRING" id="1122938.SAMN05660772_00649"/>
<feature type="modified residue" description="Phosphohistidine; by HPr" evidence="1">
    <location>
        <position position="43"/>
    </location>
</feature>
<dbReference type="GO" id="GO:0016301">
    <property type="term" value="F:kinase activity"/>
    <property type="evidence" value="ECO:0007669"/>
    <property type="project" value="TreeGrafter"/>
</dbReference>
<dbReference type="SUPFAM" id="SSF141530">
    <property type="entry name" value="PTSIIA/GutA-like"/>
    <property type="match status" value="1"/>
</dbReference>
<dbReference type="PANTHER" id="PTHR40398:SF1">
    <property type="entry name" value="PTS SYSTEM GLUCITOL_SORBITOL-SPECIFIC EIIA COMPONENT"/>
    <property type="match status" value="1"/>
</dbReference>
<dbReference type="GO" id="GO:0009401">
    <property type="term" value="P:phosphoenolpyruvate-dependent sugar phosphotransferase system"/>
    <property type="evidence" value="ECO:0007669"/>
    <property type="project" value="InterPro"/>
</dbReference>
<dbReference type="AlphaFoldDB" id="A0A1W1UR47"/>
<organism evidence="2 3">
    <name type="scientific">Pasteurella testudinis DSM 23072</name>
    <dbReference type="NCBI Taxonomy" id="1122938"/>
    <lineage>
        <taxon>Bacteria</taxon>
        <taxon>Pseudomonadati</taxon>
        <taxon>Pseudomonadota</taxon>
        <taxon>Gammaproteobacteria</taxon>
        <taxon>Pasteurellales</taxon>
        <taxon>Pasteurellaceae</taxon>
        <taxon>Pasteurella</taxon>
    </lineage>
</organism>
<dbReference type="InterPro" id="IPR036665">
    <property type="entry name" value="PTS_IIA_glucitol/sorbitol_sf"/>
</dbReference>
<gene>
    <name evidence="2" type="ORF">SAMN05660772_00649</name>
</gene>
<dbReference type="GO" id="GO:0005737">
    <property type="term" value="C:cytoplasm"/>
    <property type="evidence" value="ECO:0007669"/>
    <property type="project" value="InterPro"/>
</dbReference>
<dbReference type="Gene3D" id="2.40.33.40">
    <property type="entry name" value="Phosphotransferase system, glucitol/sorbitol-specific IIA component"/>
    <property type="match status" value="1"/>
</dbReference>
<reference evidence="3" key="1">
    <citation type="submission" date="2017-04" db="EMBL/GenBank/DDBJ databases">
        <authorList>
            <person name="Varghese N."/>
            <person name="Submissions S."/>
        </authorList>
    </citation>
    <scope>NUCLEOTIDE SEQUENCE [LARGE SCALE GENOMIC DNA]</scope>
    <source>
        <strain evidence="3">DSM 23072</strain>
    </source>
</reference>
<evidence type="ECO:0000313" key="2">
    <source>
        <dbReference type="EMBL" id="SMB83618.1"/>
    </source>
</evidence>
<sequence length="121" mass="13346">MQIIYQTTITKIGQFARDALAENMLITFKQGAPQDLEDFCFIHRHGELHTEVRCGDVLQIDQQEYAITAVGSVAAFNLKALGHVTFRFDAAAEAEYPGTIHVSGAVPTALDVNSVLKIKRK</sequence>
<dbReference type="PANTHER" id="PTHR40398">
    <property type="entry name" value="PTS SYSTEM GLUCITOL/SORBITOL-SPECIFIC EIIA COMPONENT"/>
    <property type="match status" value="1"/>
</dbReference>
<keyword evidence="3" id="KW-1185">Reference proteome</keyword>
<dbReference type="PROSITE" id="PS51097">
    <property type="entry name" value="PTS_EIIA_TYPE_5"/>
    <property type="match status" value="1"/>
</dbReference>
<name>A0A1W1UR47_9PAST</name>